<accession>A0A1H5XHC1</accession>
<dbReference type="Pfam" id="PF01028">
    <property type="entry name" value="Topoisom_I"/>
    <property type="match status" value="1"/>
</dbReference>
<dbReference type="Gene3D" id="3.90.15.10">
    <property type="entry name" value="Topoisomerase I, Chain A, domain 3"/>
    <property type="match status" value="1"/>
</dbReference>
<dbReference type="InterPro" id="IPR049331">
    <property type="entry name" value="Top1B_N_bact"/>
</dbReference>
<dbReference type="InterPro" id="IPR051062">
    <property type="entry name" value="Topoisomerase_IB"/>
</dbReference>
<keyword evidence="5" id="KW-0238">DNA-binding</keyword>
<dbReference type="RefSeq" id="WP_103905936.1">
    <property type="nucleotide sequence ID" value="NZ_CP049246.1"/>
</dbReference>
<organism evidence="9 10">
    <name type="scientific">Sphingobacterium lactis</name>
    <dbReference type="NCBI Taxonomy" id="797291"/>
    <lineage>
        <taxon>Bacteria</taxon>
        <taxon>Pseudomonadati</taxon>
        <taxon>Bacteroidota</taxon>
        <taxon>Sphingobacteriia</taxon>
        <taxon>Sphingobacteriales</taxon>
        <taxon>Sphingobacteriaceae</taxon>
        <taxon>Sphingobacterium</taxon>
    </lineage>
</organism>
<proteinExistence type="inferred from homology"/>
<evidence type="ECO:0000259" key="7">
    <source>
        <dbReference type="Pfam" id="PF01028"/>
    </source>
</evidence>
<keyword evidence="4" id="KW-0799">Topoisomerase</keyword>
<name>A0A1H5XHC1_9SPHI</name>
<dbReference type="SUPFAM" id="SSF56349">
    <property type="entry name" value="DNA breaking-rejoining enzymes"/>
    <property type="match status" value="1"/>
</dbReference>
<dbReference type="EC" id="5.6.2.1" evidence="3"/>
<comment type="catalytic activity">
    <reaction evidence="1">
        <text>ATP-independent breakage of single-stranded DNA, followed by passage and rejoining.</text>
        <dbReference type="EC" id="5.6.2.1"/>
    </reaction>
</comment>
<dbReference type="InterPro" id="IPR014711">
    <property type="entry name" value="TopoI_cat_a-hlx-sub_euk"/>
</dbReference>
<feature type="domain" description="DNA topoisomerase IB N-terminal" evidence="8">
    <location>
        <begin position="28"/>
        <end position="76"/>
    </location>
</feature>
<dbReference type="InterPro" id="IPR011010">
    <property type="entry name" value="DNA_brk_join_enz"/>
</dbReference>
<reference evidence="10" key="1">
    <citation type="submission" date="2016-10" db="EMBL/GenBank/DDBJ databases">
        <authorList>
            <person name="Varghese N."/>
            <person name="Submissions S."/>
        </authorList>
    </citation>
    <scope>NUCLEOTIDE SEQUENCE [LARGE SCALE GENOMIC DNA]</scope>
    <source>
        <strain evidence="10">DSM 22361</strain>
    </source>
</reference>
<evidence type="ECO:0000256" key="2">
    <source>
        <dbReference type="ARBA" id="ARBA00006645"/>
    </source>
</evidence>
<evidence type="ECO:0000256" key="4">
    <source>
        <dbReference type="ARBA" id="ARBA00023029"/>
    </source>
</evidence>
<dbReference type="PROSITE" id="PS52038">
    <property type="entry name" value="TOPO_IB_2"/>
    <property type="match status" value="1"/>
</dbReference>
<dbReference type="PRINTS" id="PR00416">
    <property type="entry name" value="EUTPISMRASEI"/>
</dbReference>
<evidence type="ECO:0000256" key="5">
    <source>
        <dbReference type="ARBA" id="ARBA00023125"/>
    </source>
</evidence>
<comment type="similarity">
    <text evidence="2">Belongs to the type IB topoisomerase family.</text>
</comment>
<dbReference type="PANTHER" id="PTHR10290">
    <property type="entry name" value="DNA TOPOISOMERASE I"/>
    <property type="match status" value="1"/>
</dbReference>
<dbReference type="Gene3D" id="1.10.132.120">
    <property type="match status" value="1"/>
</dbReference>
<dbReference type="OrthoDB" id="9778962at2"/>
<keyword evidence="6 9" id="KW-0413">Isomerase</keyword>
<dbReference type="InterPro" id="IPR035447">
    <property type="entry name" value="DNA_topo_I_N_sf"/>
</dbReference>
<evidence type="ECO:0000256" key="6">
    <source>
        <dbReference type="ARBA" id="ARBA00023235"/>
    </source>
</evidence>
<dbReference type="GO" id="GO:0006265">
    <property type="term" value="P:DNA topological change"/>
    <property type="evidence" value="ECO:0007669"/>
    <property type="project" value="InterPro"/>
</dbReference>
<evidence type="ECO:0000313" key="9">
    <source>
        <dbReference type="EMBL" id="SEG11224.1"/>
    </source>
</evidence>
<sequence>MATKQKTPTNKEADYSTLGIKRMKKGRGFAYYSSNGQLIRSEEILARIKGLVIPPIWSDVWISASPKDHLQAVGLDIKGRRQYIYSTSWVEKRNKEKFEHLADFGKILPDIRKQIRKDLKRENLDQRKVSAIALSVLDQTAIRVGNEQYSKVYGSYGLTTLQKKHIHKDNKKITIKYIGKKAVPQEKIVESKKLIHYLEELMESRGKHLFVYENQGNKKAKLHAADLNSYLQECASTAITCKTFRTWHASLKYLFLLLQSGNEKTEKERIKRSMDVEETVAKYLGNSRSVTNKHYIFPVLREIYVQGSLENWIKRNKGLNKPKKLKLAEKKLRQLATKGN</sequence>
<dbReference type="InterPro" id="IPR013500">
    <property type="entry name" value="TopoI_cat_euk"/>
</dbReference>
<dbReference type="EMBL" id="FNUT01000005">
    <property type="protein sequence ID" value="SEG11224.1"/>
    <property type="molecule type" value="Genomic_DNA"/>
</dbReference>
<dbReference type="Proteomes" id="UP000236731">
    <property type="component" value="Unassembled WGS sequence"/>
</dbReference>
<dbReference type="GO" id="GO:0003917">
    <property type="term" value="F:DNA topoisomerase type I (single strand cut, ATP-independent) activity"/>
    <property type="evidence" value="ECO:0007669"/>
    <property type="project" value="UniProtKB-EC"/>
</dbReference>
<protein>
    <recommendedName>
        <fullName evidence="3">DNA topoisomerase</fullName>
        <ecNumber evidence="3">5.6.2.1</ecNumber>
    </recommendedName>
</protein>
<evidence type="ECO:0000259" key="8">
    <source>
        <dbReference type="Pfam" id="PF21338"/>
    </source>
</evidence>
<dbReference type="GO" id="GO:0003677">
    <property type="term" value="F:DNA binding"/>
    <property type="evidence" value="ECO:0007669"/>
    <property type="project" value="UniProtKB-KW"/>
</dbReference>
<evidence type="ECO:0000256" key="1">
    <source>
        <dbReference type="ARBA" id="ARBA00000213"/>
    </source>
</evidence>
<dbReference type="AlphaFoldDB" id="A0A1H5XHC1"/>
<gene>
    <name evidence="9" type="ORF">SAMN05421877_1057</name>
</gene>
<keyword evidence="10" id="KW-1185">Reference proteome</keyword>
<evidence type="ECO:0000256" key="3">
    <source>
        <dbReference type="ARBA" id="ARBA00012891"/>
    </source>
</evidence>
<dbReference type="SUPFAM" id="SSF55869">
    <property type="entry name" value="DNA topoisomerase I domain"/>
    <property type="match status" value="1"/>
</dbReference>
<dbReference type="Pfam" id="PF21338">
    <property type="entry name" value="Top1B_N_bact"/>
    <property type="match status" value="1"/>
</dbReference>
<dbReference type="PANTHER" id="PTHR10290:SF3">
    <property type="entry name" value="DNA TOPOISOMERASE 1"/>
    <property type="match status" value="1"/>
</dbReference>
<dbReference type="Gene3D" id="3.30.66.10">
    <property type="entry name" value="DNA topoisomerase I domain"/>
    <property type="match status" value="1"/>
</dbReference>
<evidence type="ECO:0000313" key="10">
    <source>
        <dbReference type="Proteomes" id="UP000236731"/>
    </source>
</evidence>
<feature type="domain" description="DNA topoisomerase I catalytic core eukaryotic-type" evidence="7">
    <location>
        <begin position="89"/>
        <end position="294"/>
    </location>
</feature>
<dbReference type="InterPro" id="IPR001631">
    <property type="entry name" value="TopoI"/>
</dbReference>